<comment type="caution">
    <text evidence="2">The sequence shown here is derived from an EMBL/GenBank/DDBJ whole genome shotgun (WGS) entry which is preliminary data.</text>
</comment>
<dbReference type="AlphaFoldDB" id="A0A1M2VUA3"/>
<accession>A0A1M2VUA3</accession>
<dbReference type="EMBL" id="MNAD01000681">
    <property type="protein sequence ID" value="OJT11175.1"/>
    <property type="molecule type" value="Genomic_DNA"/>
</dbReference>
<dbReference type="OrthoDB" id="2745040at2759"/>
<dbReference type="STRING" id="154538.A0A1M2VUA3"/>
<evidence type="ECO:0000256" key="1">
    <source>
        <dbReference type="SAM" id="MobiDB-lite"/>
    </source>
</evidence>
<feature type="region of interest" description="Disordered" evidence="1">
    <location>
        <begin position="487"/>
        <end position="536"/>
    </location>
</feature>
<keyword evidence="3" id="KW-1185">Reference proteome</keyword>
<gene>
    <name evidence="2" type="ORF">TRAPUB_12309</name>
</gene>
<evidence type="ECO:0000313" key="3">
    <source>
        <dbReference type="Proteomes" id="UP000184267"/>
    </source>
</evidence>
<organism evidence="2 3">
    <name type="scientific">Trametes pubescens</name>
    <name type="common">White-rot fungus</name>
    <dbReference type="NCBI Taxonomy" id="154538"/>
    <lineage>
        <taxon>Eukaryota</taxon>
        <taxon>Fungi</taxon>
        <taxon>Dikarya</taxon>
        <taxon>Basidiomycota</taxon>
        <taxon>Agaricomycotina</taxon>
        <taxon>Agaricomycetes</taxon>
        <taxon>Polyporales</taxon>
        <taxon>Polyporaceae</taxon>
        <taxon>Trametes</taxon>
    </lineage>
</organism>
<evidence type="ECO:0000313" key="2">
    <source>
        <dbReference type="EMBL" id="OJT11175.1"/>
    </source>
</evidence>
<reference evidence="2 3" key="1">
    <citation type="submission" date="2016-10" db="EMBL/GenBank/DDBJ databases">
        <title>Genome sequence of the basidiomycete white-rot fungus Trametes pubescens.</title>
        <authorList>
            <person name="Makela M.R."/>
            <person name="Granchi Z."/>
            <person name="Peng M."/>
            <person name="De Vries R.P."/>
            <person name="Grigoriev I."/>
            <person name="Riley R."/>
            <person name="Hilden K."/>
        </authorList>
    </citation>
    <scope>NUCLEOTIDE SEQUENCE [LARGE SCALE GENOMIC DNA]</scope>
    <source>
        <strain evidence="2 3">FBCC735</strain>
    </source>
</reference>
<protein>
    <submittedName>
        <fullName evidence="2">Uncharacterized protein</fullName>
    </submittedName>
</protein>
<dbReference type="Proteomes" id="UP000184267">
    <property type="component" value="Unassembled WGS sequence"/>
</dbReference>
<name>A0A1M2VUA3_TRAPU</name>
<sequence>MPPFNIPSLTDVDRSIRSHVSGAVILASSSTNTKFDLDTSGVAGFFGGDVALSAMVTSHIYAGRRWLCWYNQPGSFEVARRYGQLAQSRFWDALYPGPNVDPASLFHFHTKEHGPEYIYFDKKEAASSYTTGYTARLFLDHCKLIQPCEPPNQDAETAIGSVTVVELETSPETRDTAAQLPQTTSMKVVASVPIMVSLATSTLCALLGDWYCCSMILFGMACNGIACCIAGRGALHFRMLKRPNAKHMSARTGILHDGNELVIIKGTRRTLNAITQGRFQVHYNSHPKHHDIGCCALLLSSQLLAQLLVVPQGHLFGQLLFLISLAVSWAYNSYLSSPDIATLLCTVLFERVLRIESAVETPAPGPQEKGKLTLSQPTNMKKYSFGTRTTTVVFALLVIAPCGRGEGALRRVLDRLLTNNAPVWTRWKDLVEASIEQQHDTSLDPSSPPELIFSFDFSSLEEELQHDEDLRKLCTYADDAAAMYQKYRASPPEAKGPEAQSEDQGDDNMEQQTQGEDSMYGQEEDAASRVTLSTIP</sequence>
<proteinExistence type="predicted"/>
<feature type="compositionally biased region" description="Acidic residues" evidence="1">
    <location>
        <begin position="500"/>
        <end position="509"/>
    </location>
</feature>
<dbReference type="OMA" id="MACNGIA"/>